<organism evidence="2 3">
    <name type="scientific">Rehmannia glutinosa</name>
    <name type="common">Chinese foxglove</name>
    <dbReference type="NCBI Taxonomy" id="99300"/>
    <lineage>
        <taxon>Eukaryota</taxon>
        <taxon>Viridiplantae</taxon>
        <taxon>Streptophyta</taxon>
        <taxon>Embryophyta</taxon>
        <taxon>Tracheophyta</taxon>
        <taxon>Spermatophyta</taxon>
        <taxon>Magnoliopsida</taxon>
        <taxon>eudicotyledons</taxon>
        <taxon>Gunneridae</taxon>
        <taxon>Pentapetalae</taxon>
        <taxon>asterids</taxon>
        <taxon>lamiids</taxon>
        <taxon>Lamiales</taxon>
        <taxon>Orobanchaceae</taxon>
        <taxon>Rehmannieae</taxon>
        <taxon>Rehmannia</taxon>
    </lineage>
</organism>
<dbReference type="Proteomes" id="UP001318860">
    <property type="component" value="Unassembled WGS sequence"/>
</dbReference>
<feature type="domain" description="Retrotransposon gag" evidence="1">
    <location>
        <begin position="87"/>
        <end position="172"/>
    </location>
</feature>
<dbReference type="Gene3D" id="2.40.70.10">
    <property type="entry name" value="Acid Proteases"/>
    <property type="match status" value="1"/>
</dbReference>
<dbReference type="CDD" id="cd00303">
    <property type="entry name" value="retropepsin_like"/>
    <property type="match status" value="1"/>
</dbReference>
<dbReference type="InterPro" id="IPR021109">
    <property type="entry name" value="Peptidase_aspartic_dom_sf"/>
</dbReference>
<accession>A0ABR0WZY4</accession>
<dbReference type="InterPro" id="IPR005162">
    <property type="entry name" value="Retrotrans_gag_dom"/>
</dbReference>
<protein>
    <recommendedName>
        <fullName evidence="1">Retrotransposon gag domain-containing protein</fullName>
    </recommendedName>
</protein>
<dbReference type="Pfam" id="PF08284">
    <property type="entry name" value="RVP_2"/>
    <property type="match status" value="1"/>
</dbReference>
<reference evidence="2 3" key="1">
    <citation type="journal article" date="2021" name="Comput. Struct. Biotechnol. J.">
        <title>De novo genome assembly of the potent medicinal plant Rehmannia glutinosa using nanopore technology.</title>
        <authorList>
            <person name="Ma L."/>
            <person name="Dong C."/>
            <person name="Song C."/>
            <person name="Wang X."/>
            <person name="Zheng X."/>
            <person name="Niu Y."/>
            <person name="Chen S."/>
            <person name="Feng W."/>
        </authorList>
    </citation>
    <scope>NUCLEOTIDE SEQUENCE [LARGE SCALE GENOMIC DNA]</scope>
    <source>
        <strain evidence="2">DH-2019</strain>
    </source>
</reference>
<dbReference type="EMBL" id="JABTTQ020000007">
    <property type="protein sequence ID" value="KAK6151819.1"/>
    <property type="molecule type" value="Genomic_DNA"/>
</dbReference>
<gene>
    <name evidence="2" type="ORF">DH2020_014454</name>
</gene>
<dbReference type="InterPro" id="IPR032567">
    <property type="entry name" value="RTL1-rel"/>
</dbReference>
<dbReference type="SUPFAM" id="SSF50630">
    <property type="entry name" value="Acid proteases"/>
    <property type="match status" value="1"/>
</dbReference>
<evidence type="ECO:0000313" key="2">
    <source>
        <dbReference type="EMBL" id="KAK6151819.1"/>
    </source>
</evidence>
<dbReference type="PANTHER" id="PTHR15503:SF45">
    <property type="entry name" value="RNA-DIRECTED DNA POLYMERASE HOMOLOG"/>
    <property type="match status" value="1"/>
</dbReference>
<name>A0ABR0WZY4_REHGL</name>
<dbReference type="PANTHER" id="PTHR15503">
    <property type="entry name" value="LDOC1 RELATED"/>
    <property type="match status" value="1"/>
</dbReference>
<evidence type="ECO:0000259" key="1">
    <source>
        <dbReference type="Pfam" id="PF03732"/>
    </source>
</evidence>
<comment type="caution">
    <text evidence="2">The sequence shown here is derived from an EMBL/GenBank/DDBJ whole genome shotgun (WGS) entry which is preliminary data.</text>
</comment>
<proteinExistence type="predicted"/>
<keyword evidence="3" id="KW-1185">Reference proteome</keyword>
<evidence type="ECO:0000313" key="3">
    <source>
        <dbReference type="Proteomes" id="UP001318860"/>
    </source>
</evidence>
<sequence length="418" mass="47941">MGDRDNVINRLTELIQRQSKQIQQLIHQSDIAGEQRAEMNQPHQRADQIEIVGERFRKLNPPTFEDALDPTAAEDWLRTLDNMFQYRHWWDTMRSIEDVMTMTWERFKELFRNKYFTAHVRVLKTNEFIQLRHGAMTVGDYIRKFEELSRFATHMVSTDALKVERFLEGLRPELYRDNKRQIADQGKAPIALPFYPRCKTQHTGSCMVDNRRCFTCGMPGHFANAFPNRLNPTGQKNVPARAFTITRADAEANPSVVTSKLLIFDTPAFVLFDLGASHSFASTEYVRRLGRTPDVAEVGYNVTIPSGDSKQTNPILKACVIPIENRELYADLVVLAMNDYDIILGMDWFSKYGATIDCHKKTVTFRPQGENPFTFVGITTHFRFPIISALKAQCLLDVVCEGYLVSVMSIDETIPTNP</sequence>
<dbReference type="Pfam" id="PF03732">
    <property type="entry name" value="Retrotrans_gag"/>
    <property type="match status" value="1"/>
</dbReference>